<reference evidence="3 4" key="1">
    <citation type="submission" date="2024-09" db="EMBL/GenBank/DDBJ databases">
        <authorList>
            <person name="Sun Q."/>
            <person name="Mori K."/>
        </authorList>
    </citation>
    <scope>NUCLEOTIDE SEQUENCE [LARGE SCALE GENOMIC DNA]</scope>
    <source>
        <strain evidence="3 4">NCAIM B.02537</strain>
    </source>
</reference>
<comment type="caution">
    <text evidence="3">The sequence shown here is derived from an EMBL/GenBank/DDBJ whole genome shotgun (WGS) entry which is preliminary data.</text>
</comment>
<gene>
    <name evidence="3" type="ORF">ACFFF7_12910</name>
</gene>
<feature type="transmembrane region" description="Helical" evidence="2">
    <location>
        <begin position="27"/>
        <end position="47"/>
    </location>
</feature>
<accession>A0ABV6PKF1</accession>
<feature type="region of interest" description="Disordered" evidence="1">
    <location>
        <begin position="67"/>
        <end position="93"/>
    </location>
</feature>
<dbReference type="RefSeq" id="WP_379481760.1">
    <property type="nucleotide sequence ID" value="NZ_JBHLTL010000006.1"/>
</dbReference>
<keyword evidence="4" id="KW-1185">Reference proteome</keyword>
<name>A0ABV6PKF1_9SPHN</name>
<sequence>MLELQAQMNDTLLARLRARYGQRAPSLALTLLVELVLILAVLSIGFAPDQKKTKPGTRLVSIAVKPADDDKPKTEKAAPAKAAATQKIQRPQAAKSAVAAPVTPPQITPAAPPPPAFILIPKNQMAALDISRVPRTAPAPGQAKALYGPADLGVPGDSKRVGSAPNGQPLYAAAWYREPYDNELSGYLSTAEGPGYALIACRTVADWKVDDCVALDEYPSGSRLARAVLAAAWQFKVRPPRLGGVYKVGEWVRIRIDYEQRRRPGG</sequence>
<proteinExistence type="predicted"/>
<evidence type="ECO:0000256" key="1">
    <source>
        <dbReference type="SAM" id="MobiDB-lite"/>
    </source>
</evidence>
<evidence type="ECO:0000256" key="2">
    <source>
        <dbReference type="SAM" id="Phobius"/>
    </source>
</evidence>
<keyword evidence="2" id="KW-0472">Membrane</keyword>
<keyword evidence="2" id="KW-1133">Transmembrane helix</keyword>
<feature type="compositionally biased region" description="Basic and acidic residues" evidence="1">
    <location>
        <begin position="67"/>
        <end position="78"/>
    </location>
</feature>
<organism evidence="3 4">
    <name type="scientific">Novosphingobium aquiterrae</name>
    <dbReference type="NCBI Taxonomy" id="624388"/>
    <lineage>
        <taxon>Bacteria</taxon>
        <taxon>Pseudomonadati</taxon>
        <taxon>Pseudomonadota</taxon>
        <taxon>Alphaproteobacteria</taxon>
        <taxon>Sphingomonadales</taxon>
        <taxon>Sphingomonadaceae</taxon>
        <taxon>Novosphingobium</taxon>
    </lineage>
</organism>
<evidence type="ECO:0000313" key="4">
    <source>
        <dbReference type="Proteomes" id="UP001589943"/>
    </source>
</evidence>
<evidence type="ECO:0008006" key="5">
    <source>
        <dbReference type="Google" id="ProtNLM"/>
    </source>
</evidence>
<protein>
    <recommendedName>
        <fullName evidence="5">Protein TonB</fullName>
    </recommendedName>
</protein>
<dbReference type="EMBL" id="JBHLTL010000006">
    <property type="protein sequence ID" value="MFC0590317.1"/>
    <property type="molecule type" value="Genomic_DNA"/>
</dbReference>
<keyword evidence="2" id="KW-0812">Transmembrane</keyword>
<evidence type="ECO:0000313" key="3">
    <source>
        <dbReference type="EMBL" id="MFC0590317.1"/>
    </source>
</evidence>
<dbReference type="Proteomes" id="UP001589943">
    <property type="component" value="Unassembled WGS sequence"/>
</dbReference>